<dbReference type="Proteomes" id="UP001386955">
    <property type="component" value="Unassembled WGS sequence"/>
</dbReference>
<keyword evidence="2" id="KW-1185">Reference proteome</keyword>
<dbReference type="AlphaFoldDB" id="A0AAN9XW17"/>
<name>A0AAN9XW17_PSOTE</name>
<organism evidence="1 2">
    <name type="scientific">Psophocarpus tetragonolobus</name>
    <name type="common">Winged bean</name>
    <name type="synonym">Dolichos tetragonolobus</name>
    <dbReference type="NCBI Taxonomy" id="3891"/>
    <lineage>
        <taxon>Eukaryota</taxon>
        <taxon>Viridiplantae</taxon>
        <taxon>Streptophyta</taxon>
        <taxon>Embryophyta</taxon>
        <taxon>Tracheophyta</taxon>
        <taxon>Spermatophyta</taxon>
        <taxon>Magnoliopsida</taxon>
        <taxon>eudicotyledons</taxon>
        <taxon>Gunneridae</taxon>
        <taxon>Pentapetalae</taxon>
        <taxon>rosids</taxon>
        <taxon>fabids</taxon>
        <taxon>Fabales</taxon>
        <taxon>Fabaceae</taxon>
        <taxon>Papilionoideae</taxon>
        <taxon>50 kb inversion clade</taxon>
        <taxon>NPAAA clade</taxon>
        <taxon>indigoferoid/millettioid clade</taxon>
        <taxon>Phaseoleae</taxon>
        <taxon>Psophocarpus</taxon>
    </lineage>
</organism>
<comment type="caution">
    <text evidence="1">The sequence shown here is derived from an EMBL/GenBank/DDBJ whole genome shotgun (WGS) entry which is preliminary data.</text>
</comment>
<reference evidence="1 2" key="1">
    <citation type="submission" date="2024-01" db="EMBL/GenBank/DDBJ databases">
        <title>The genomes of 5 underutilized Papilionoideae crops provide insights into root nodulation and disease resistanc.</title>
        <authorList>
            <person name="Jiang F."/>
        </authorList>
    </citation>
    <scope>NUCLEOTIDE SEQUENCE [LARGE SCALE GENOMIC DNA]</scope>
    <source>
        <strain evidence="1">DUOXIRENSHENG_FW03</strain>
        <tissue evidence="1">Leaves</tissue>
    </source>
</reference>
<protein>
    <submittedName>
        <fullName evidence="1">Uncharacterized protein</fullName>
    </submittedName>
</protein>
<evidence type="ECO:0000313" key="2">
    <source>
        <dbReference type="Proteomes" id="UP001386955"/>
    </source>
</evidence>
<accession>A0AAN9XW17</accession>
<evidence type="ECO:0000313" key="1">
    <source>
        <dbReference type="EMBL" id="KAK7411407.1"/>
    </source>
</evidence>
<gene>
    <name evidence="1" type="ORF">VNO78_02840</name>
</gene>
<dbReference type="EMBL" id="JAYMYS010000001">
    <property type="protein sequence ID" value="KAK7411407.1"/>
    <property type="molecule type" value="Genomic_DNA"/>
</dbReference>
<proteinExistence type="predicted"/>
<sequence length="193" mass="21493">MLRVDYSKLVSSPALPFPPSPSPLGRRQPAATIPRLTRSLSPSLFGAKNQSARLGRTEVCPGSTFNAVAVYPAFLSGRGKFSFCFHESQWKGKEALAKAGALGVVGVCCDKRRLKRLKHSCFSSQISRSLDSKSSNWLYSLLEEACLSSSFRLQASIFDNRSLMGRARFIARHPRDRRTSRRALHLHFKKGLH</sequence>